<protein>
    <submittedName>
        <fullName evidence="2">Uncharacterized protein</fullName>
    </submittedName>
</protein>
<feature type="chain" id="PRO_5013668656" evidence="1">
    <location>
        <begin position="19"/>
        <end position="88"/>
    </location>
</feature>
<evidence type="ECO:0000256" key="1">
    <source>
        <dbReference type="SAM" id="SignalP"/>
    </source>
</evidence>
<dbReference type="EMBL" id="LT854257">
    <property type="protein sequence ID" value="SMR52344.1"/>
    <property type="molecule type" value="Genomic_DNA"/>
</dbReference>
<proteinExistence type="predicted"/>
<accession>A0A2H1GFK6</accession>
<dbReference type="Proteomes" id="UP000245764">
    <property type="component" value="Chromosome 5"/>
</dbReference>
<organism evidence="2 3">
    <name type="scientific">Zymoseptoria tritici ST99CH_1E4</name>
    <dbReference type="NCBI Taxonomy" id="1276532"/>
    <lineage>
        <taxon>Eukaryota</taxon>
        <taxon>Fungi</taxon>
        <taxon>Dikarya</taxon>
        <taxon>Ascomycota</taxon>
        <taxon>Pezizomycotina</taxon>
        <taxon>Dothideomycetes</taxon>
        <taxon>Dothideomycetidae</taxon>
        <taxon>Mycosphaerellales</taxon>
        <taxon>Mycosphaerellaceae</taxon>
        <taxon>Zymoseptoria</taxon>
    </lineage>
</organism>
<evidence type="ECO:0000313" key="3">
    <source>
        <dbReference type="Proteomes" id="UP000245764"/>
    </source>
</evidence>
<gene>
    <name evidence="2" type="ORF">ZT1E4_G5760</name>
</gene>
<feature type="signal peptide" evidence="1">
    <location>
        <begin position="1"/>
        <end position="18"/>
    </location>
</feature>
<reference evidence="3" key="1">
    <citation type="submission" date="2017-05" db="EMBL/GenBank/DDBJ databases">
        <authorList>
            <person name="Song R."/>
            <person name="Chenine A.L."/>
            <person name="Ruprecht R.M."/>
        </authorList>
    </citation>
    <scope>NUCLEOTIDE SEQUENCE [LARGE SCALE GENOMIC DNA]</scope>
</reference>
<evidence type="ECO:0000313" key="2">
    <source>
        <dbReference type="EMBL" id="SMR52344.1"/>
    </source>
</evidence>
<sequence length="88" mass="9213">MQLSELIALLSILASAFALDQPLPGHSNCAPSWTPKGAGTPHGLCIHDSAGVPSFRSHGNCHPKAPCTGKHPNKFCVISNDGTFAICY</sequence>
<dbReference type="AlphaFoldDB" id="A0A2H1GFK6"/>
<keyword evidence="1" id="KW-0732">Signal</keyword>
<name>A0A2H1GFK6_ZYMTR</name>